<name>A0A182WNW5_9DIPT</name>
<proteinExistence type="predicted"/>
<evidence type="ECO:0000313" key="2">
    <source>
        <dbReference type="Proteomes" id="UP000075920"/>
    </source>
</evidence>
<accession>A0A182WNW5</accession>
<organism evidence="1 2">
    <name type="scientific">Anopheles minimus</name>
    <dbReference type="NCBI Taxonomy" id="112268"/>
    <lineage>
        <taxon>Eukaryota</taxon>
        <taxon>Metazoa</taxon>
        <taxon>Ecdysozoa</taxon>
        <taxon>Arthropoda</taxon>
        <taxon>Hexapoda</taxon>
        <taxon>Insecta</taxon>
        <taxon>Pterygota</taxon>
        <taxon>Neoptera</taxon>
        <taxon>Endopterygota</taxon>
        <taxon>Diptera</taxon>
        <taxon>Nematocera</taxon>
        <taxon>Culicoidea</taxon>
        <taxon>Culicidae</taxon>
        <taxon>Anophelinae</taxon>
        <taxon>Anopheles</taxon>
    </lineage>
</organism>
<protein>
    <submittedName>
        <fullName evidence="1">Uncharacterized protein</fullName>
    </submittedName>
</protein>
<evidence type="ECO:0000313" key="1">
    <source>
        <dbReference type="EnsemblMetazoa" id="AMIN014387-PA"/>
    </source>
</evidence>
<reference evidence="1" key="2">
    <citation type="submission" date="2020-05" db="UniProtKB">
        <authorList>
            <consortium name="EnsemblMetazoa"/>
        </authorList>
    </citation>
    <scope>IDENTIFICATION</scope>
    <source>
        <strain evidence="1">MINIMUS1</strain>
    </source>
</reference>
<dbReference type="Proteomes" id="UP000075920">
    <property type="component" value="Unassembled WGS sequence"/>
</dbReference>
<keyword evidence="2" id="KW-1185">Reference proteome</keyword>
<dbReference type="AlphaFoldDB" id="A0A182WNW5"/>
<reference evidence="2" key="1">
    <citation type="submission" date="2013-03" db="EMBL/GenBank/DDBJ databases">
        <title>The Genome Sequence of Anopheles minimus MINIMUS1.</title>
        <authorList>
            <consortium name="The Broad Institute Genomics Platform"/>
            <person name="Neafsey D.E."/>
            <person name="Walton C."/>
            <person name="Walker B."/>
            <person name="Young S.K."/>
            <person name="Zeng Q."/>
            <person name="Gargeya S."/>
            <person name="Fitzgerald M."/>
            <person name="Haas B."/>
            <person name="Abouelleil A."/>
            <person name="Allen A.W."/>
            <person name="Alvarado L."/>
            <person name="Arachchi H.M."/>
            <person name="Berlin A.M."/>
            <person name="Chapman S.B."/>
            <person name="Gainer-Dewar J."/>
            <person name="Goldberg J."/>
            <person name="Griggs A."/>
            <person name="Gujja S."/>
            <person name="Hansen M."/>
            <person name="Howarth C."/>
            <person name="Imamovic A."/>
            <person name="Ireland A."/>
            <person name="Larimer J."/>
            <person name="McCowan C."/>
            <person name="Murphy C."/>
            <person name="Pearson M."/>
            <person name="Poon T.W."/>
            <person name="Priest M."/>
            <person name="Roberts A."/>
            <person name="Saif S."/>
            <person name="Shea T."/>
            <person name="Sisk P."/>
            <person name="Sykes S."/>
            <person name="Wortman J."/>
            <person name="Nusbaum C."/>
            <person name="Birren B."/>
        </authorList>
    </citation>
    <scope>NUCLEOTIDE SEQUENCE [LARGE SCALE GENOMIC DNA]</scope>
    <source>
        <strain evidence="2">MINIMUS1</strain>
    </source>
</reference>
<dbReference type="VEuPathDB" id="VectorBase:AMIN014387"/>
<sequence length="37" mass="4361">MYSREECRIDLVYALYKRFEKRYGETLTGTIVKPGSS</sequence>
<dbReference type="EnsemblMetazoa" id="AMIN014387-RA">
    <property type="protein sequence ID" value="AMIN014387-PA"/>
    <property type="gene ID" value="AMIN014387"/>
</dbReference>